<reference evidence="3" key="1">
    <citation type="journal article" date="2019" name="Int. J. Syst. Evol. Microbiol.">
        <title>The Global Catalogue of Microorganisms (GCM) 10K type strain sequencing project: providing services to taxonomists for standard genome sequencing and annotation.</title>
        <authorList>
            <consortium name="The Broad Institute Genomics Platform"/>
            <consortium name="The Broad Institute Genome Sequencing Center for Infectious Disease"/>
            <person name="Wu L."/>
            <person name="Ma J."/>
        </authorList>
    </citation>
    <scope>NUCLEOTIDE SEQUENCE [LARGE SCALE GENOMIC DNA]</scope>
    <source>
        <strain evidence="3">CGMCC 4.1542</strain>
    </source>
</reference>
<feature type="domain" description="DUF4132" evidence="1">
    <location>
        <begin position="30"/>
        <end position="209"/>
    </location>
</feature>
<accession>A0ABV9WQJ1</accession>
<dbReference type="InterPro" id="IPR025406">
    <property type="entry name" value="DUF4132"/>
</dbReference>
<proteinExistence type="predicted"/>
<organism evidence="2 3">
    <name type="scientific">Streptomyces lienomycini</name>
    <dbReference type="NCBI Taxonomy" id="284035"/>
    <lineage>
        <taxon>Bacteria</taxon>
        <taxon>Bacillati</taxon>
        <taxon>Actinomycetota</taxon>
        <taxon>Actinomycetes</taxon>
        <taxon>Kitasatosporales</taxon>
        <taxon>Streptomycetaceae</taxon>
        <taxon>Streptomyces</taxon>
    </lineage>
</organism>
<gene>
    <name evidence="2" type="ORF">ACFPRC_04955</name>
</gene>
<sequence>MGWLTAGDRYEVALVEGRVVARSATASAEGKWERSLPAEIRDRPEVIELQRFAEWLDRHAAECAAQVDNWMVSSLPVPTGLLAQVWPDEAWQAALRDIVVVGEAPDEVGFLRDADASDGLRVVNLDGETVRLTAPAITMPHPVLLPGLEELRTFAAELGVVQGVEQIHRATWPTPGETDGGGKDVVTEFEGAEYRSWFHLSARATSLGYRISGSSVVGPVRDAGRIVNAVVGMSDPYTEEKAWTGGLTWSVEGEQRTLPLTEVGPVAWSEGMRMAAALHAGRPVPEDDAQ</sequence>
<dbReference type="RefSeq" id="WP_271321472.1">
    <property type="nucleotide sequence ID" value="NZ_BAAATN010000021.1"/>
</dbReference>
<dbReference type="Pfam" id="PF13569">
    <property type="entry name" value="DUF4132"/>
    <property type="match status" value="1"/>
</dbReference>
<name>A0ABV9WQJ1_9ACTN</name>
<comment type="caution">
    <text evidence="2">The sequence shown here is derived from an EMBL/GenBank/DDBJ whole genome shotgun (WGS) entry which is preliminary data.</text>
</comment>
<dbReference type="EMBL" id="JBHSJO010000001">
    <property type="protein sequence ID" value="MFC5014225.1"/>
    <property type="molecule type" value="Genomic_DNA"/>
</dbReference>
<dbReference type="Proteomes" id="UP001595855">
    <property type="component" value="Unassembled WGS sequence"/>
</dbReference>
<keyword evidence="3" id="KW-1185">Reference proteome</keyword>
<evidence type="ECO:0000313" key="2">
    <source>
        <dbReference type="EMBL" id="MFC5014225.1"/>
    </source>
</evidence>
<evidence type="ECO:0000313" key="3">
    <source>
        <dbReference type="Proteomes" id="UP001595855"/>
    </source>
</evidence>
<evidence type="ECO:0000259" key="1">
    <source>
        <dbReference type="Pfam" id="PF13569"/>
    </source>
</evidence>
<protein>
    <submittedName>
        <fullName evidence="2">DUF4132 domain-containing protein</fullName>
    </submittedName>
</protein>